<name>E1K106_SOLFR</name>
<dbReference type="Gene3D" id="3.30.700.10">
    <property type="entry name" value="Glycoprotein, Type 4 Pilin"/>
    <property type="match status" value="1"/>
</dbReference>
<evidence type="ECO:0000256" key="2">
    <source>
        <dbReference type="SAM" id="Phobius"/>
    </source>
</evidence>
<comment type="caution">
    <text evidence="3">The sequence shown here is derived from an EMBL/GenBank/DDBJ whole genome shotgun (WGS) entry which is preliminary data.</text>
</comment>
<proteinExistence type="predicted"/>
<feature type="transmembrane region" description="Helical" evidence="2">
    <location>
        <begin position="12"/>
        <end position="33"/>
    </location>
</feature>
<dbReference type="AlphaFoldDB" id="E1K106"/>
<dbReference type="InterPro" id="IPR012902">
    <property type="entry name" value="N_methyl_site"/>
</dbReference>
<keyword evidence="2" id="KW-0812">Transmembrane</keyword>
<gene>
    <name evidence="3" type="ORF">DesfrDRAFT_3556</name>
</gene>
<evidence type="ECO:0000256" key="1">
    <source>
        <dbReference type="SAM" id="MobiDB-lite"/>
    </source>
</evidence>
<dbReference type="SUPFAM" id="SSF54523">
    <property type="entry name" value="Pili subunits"/>
    <property type="match status" value="1"/>
</dbReference>
<evidence type="ECO:0000313" key="3">
    <source>
        <dbReference type="EMBL" id="EFL49702.1"/>
    </source>
</evidence>
<sequence>MNGRSKTQDSVGFTLIELLVVLAILAITLALAVPRLTSFLEGDPNKAAQDILARAVLRARERAAFTQDAWEVHLDLTARRVWLAPQEPQEGKTVAFDWTLPEEVVIQSITLAGGTTTSGQVALRMLPTGLTEPCRITLVNTGGRTRHLVLEAVSGRLVEDSKPRETTDTQLAGSALPRDPVWEHLP</sequence>
<dbReference type="Proteomes" id="UP000006250">
    <property type="component" value="Unassembled WGS sequence"/>
</dbReference>
<dbReference type="STRING" id="596151.DesfrDRAFT_3556"/>
<organism evidence="3 4">
    <name type="scientific">Solidesulfovibrio fructosivorans JJ]</name>
    <dbReference type="NCBI Taxonomy" id="596151"/>
    <lineage>
        <taxon>Bacteria</taxon>
        <taxon>Pseudomonadati</taxon>
        <taxon>Thermodesulfobacteriota</taxon>
        <taxon>Desulfovibrionia</taxon>
        <taxon>Desulfovibrionales</taxon>
        <taxon>Desulfovibrionaceae</taxon>
        <taxon>Solidesulfovibrio</taxon>
    </lineage>
</organism>
<feature type="region of interest" description="Disordered" evidence="1">
    <location>
        <begin position="159"/>
        <end position="186"/>
    </location>
</feature>
<reference evidence="3 4" key="1">
    <citation type="submission" date="2010-08" db="EMBL/GenBank/DDBJ databases">
        <title>The draft genome of Desulfovibrio fructosovorans JJ.</title>
        <authorList>
            <consortium name="US DOE Joint Genome Institute (JGI-PGF)"/>
            <person name="Lucas S."/>
            <person name="Copeland A."/>
            <person name="Lapidus A."/>
            <person name="Cheng J.-F."/>
            <person name="Bruce D."/>
            <person name="Goodwin L."/>
            <person name="Pitluck S."/>
            <person name="Land M.L."/>
            <person name="Hauser L."/>
            <person name="Chang Y.-J."/>
            <person name="Jeffries C."/>
            <person name="Wall J.D."/>
            <person name="Stahl D.A."/>
            <person name="Arkin A.P."/>
            <person name="Dehal P."/>
            <person name="Stolyar S.M."/>
            <person name="Hazen T.C."/>
            <person name="Woyke T.J."/>
        </authorList>
    </citation>
    <scope>NUCLEOTIDE SEQUENCE [LARGE SCALE GENOMIC DNA]</scope>
    <source>
        <strain evidence="3 4">JJ</strain>
    </source>
</reference>
<dbReference type="eggNOG" id="COG4970">
    <property type="taxonomic scope" value="Bacteria"/>
</dbReference>
<keyword evidence="2" id="KW-0472">Membrane</keyword>
<dbReference type="Pfam" id="PF07963">
    <property type="entry name" value="N_methyl"/>
    <property type="match status" value="1"/>
</dbReference>
<dbReference type="EMBL" id="AECZ01000035">
    <property type="protein sequence ID" value="EFL49702.1"/>
    <property type="molecule type" value="Genomic_DNA"/>
</dbReference>
<dbReference type="NCBIfam" id="TIGR02532">
    <property type="entry name" value="IV_pilin_GFxxxE"/>
    <property type="match status" value="1"/>
</dbReference>
<evidence type="ECO:0008006" key="5">
    <source>
        <dbReference type="Google" id="ProtNLM"/>
    </source>
</evidence>
<keyword evidence="4" id="KW-1185">Reference proteome</keyword>
<protein>
    <recommendedName>
        <fullName evidence="5">General secretion pathway protein H</fullName>
    </recommendedName>
</protein>
<accession>E1K106</accession>
<dbReference type="InterPro" id="IPR045584">
    <property type="entry name" value="Pilin-like"/>
</dbReference>
<keyword evidence="2" id="KW-1133">Transmembrane helix</keyword>
<evidence type="ECO:0000313" key="4">
    <source>
        <dbReference type="Proteomes" id="UP000006250"/>
    </source>
</evidence>